<dbReference type="InterPro" id="IPR056119">
    <property type="entry name" value="DUF7702"/>
</dbReference>
<dbReference type="Proteomes" id="UP001239445">
    <property type="component" value="Unassembled WGS sequence"/>
</dbReference>
<feature type="transmembrane region" description="Helical" evidence="1">
    <location>
        <begin position="213"/>
        <end position="234"/>
    </location>
</feature>
<keyword evidence="1" id="KW-0472">Membrane</keyword>
<gene>
    <name evidence="3" type="ORF">QBC47DRAFT_404219</name>
</gene>
<accession>A0AAJ0F411</accession>
<keyword evidence="1" id="KW-0812">Transmembrane</keyword>
<sequence length="276" mass="30002">MDKARITPPTGPPYPPPSAPLGGVPTPIPDIPICAVLITLFTIAGFGHLLFLRRHILSPPTNRDRPLPPLILTIFCLLRITALSLRIAWSAHPGNINLSIASTEFTSAGLALLIILNLILARRMVRDYTAIRPSIPLRTCRALMFCVVACLAMVISASVDAFFSRDADNLQTGRNVIRVSLVILAVLAAVPSVAVLAVWMWGEARQGIARRGALILGVSMLLTLEVGFRCGNAFAAKRVEDPGWINSKACYYCFVFLIETVIVYALLVARLVNGMY</sequence>
<evidence type="ECO:0000256" key="1">
    <source>
        <dbReference type="SAM" id="Phobius"/>
    </source>
</evidence>
<dbReference type="EMBL" id="MU839838">
    <property type="protein sequence ID" value="KAK1752862.1"/>
    <property type="molecule type" value="Genomic_DNA"/>
</dbReference>
<evidence type="ECO:0000313" key="3">
    <source>
        <dbReference type="EMBL" id="KAK1752862.1"/>
    </source>
</evidence>
<feature type="transmembrane region" description="Helical" evidence="1">
    <location>
        <begin position="142"/>
        <end position="164"/>
    </location>
</feature>
<proteinExistence type="predicted"/>
<organism evidence="3 4">
    <name type="scientific">Echria macrotheca</name>
    <dbReference type="NCBI Taxonomy" id="438768"/>
    <lineage>
        <taxon>Eukaryota</taxon>
        <taxon>Fungi</taxon>
        <taxon>Dikarya</taxon>
        <taxon>Ascomycota</taxon>
        <taxon>Pezizomycotina</taxon>
        <taxon>Sordariomycetes</taxon>
        <taxon>Sordariomycetidae</taxon>
        <taxon>Sordariales</taxon>
        <taxon>Schizotheciaceae</taxon>
        <taxon>Echria</taxon>
    </lineage>
</organism>
<evidence type="ECO:0000259" key="2">
    <source>
        <dbReference type="Pfam" id="PF24800"/>
    </source>
</evidence>
<reference evidence="3" key="1">
    <citation type="submission" date="2023-06" db="EMBL/GenBank/DDBJ databases">
        <title>Genome-scale phylogeny and comparative genomics of the fungal order Sordariales.</title>
        <authorList>
            <consortium name="Lawrence Berkeley National Laboratory"/>
            <person name="Hensen N."/>
            <person name="Bonometti L."/>
            <person name="Westerberg I."/>
            <person name="Brannstrom I.O."/>
            <person name="Guillou S."/>
            <person name="Cros-Aarteil S."/>
            <person name="Calhoun S."/>
            <person name="Haridas S."/>
            <person name="Kuo A."/>
            <person name="Mondo S."/>
            <person name="Pangilinan J."/>
            <person name="Riley R."/>
            <person name="Labutti K."/>
            <person name="Andreopoulos B."/>
            <person name="Lipzen A."/>
            <person name="Chen C."/>
            <person name="Yanf M."/>
            <person name="Daum C."/>
            <person name="Ng V."/>
            <person name="Clum A."/>
            <person name="Steindorff A."/>
            <person name="Ohm R."/>
            <person name="Martin F."/>
            <person name="Silar P."/>
            <person name="Natvig D."/>
            <person name="Lalanne C."/>
            <person name="Gautier V."/>
            <person name="Ament-Velasquez S.L."/>
            <person name="Kruys A."/>
            <person name="Hutchinson M.I."/>
            <person name="Powell A.J."/>
            <person name="Barry K."/>
            <person name="Miller A.N."/>
            <person name="Grigoriev I.V."/>
            <person name="Debuchy R."/>
            <person name="Gladieux P."/>
            <person name="Thoren M.H."/>
            <person name="Johannesson H."/>
        </authorList>
    </citation>
    <scope>NUCLEOTIDE SEQUENCE</scope>
    <source>
        <strain evidence="3">PSN4</strain>
    </source>
</reference>
<evidence type="ECO:0000313" key="4">
    <source>
        <dbReference type="Proteomes" id="UP001239445"/>
    </source>
</evidence>
<dbReference type="PANTHER" id="PTHR35184:SF1">
    <property type="entry name" value="INTEGRAL MEMBRANE PROTEIN"/>
    <property type="match status" value="1"/>
</dbReference>
<dbReference type="PANTHER" id="PTHR35184">
    <property type="entry name" value="YALI0C10208P"/>
    <property type="match status" value="1"/>
</dbReference>
<name>A0AAJ0F411_9PEZI</name>
<dbReference type="Pfam" id="PF24800">
    <property type="entry name" value="DUF7702"/>
    <property type="match status" value="1"/>
</dbReference>
<keyword evidence="4" id="KW-1185">Reference proteome</keyword>
<protein>
    <recommendedName>
        <fullName evidence="2">DUF7702 domain-containing protein</fullName>
    </recommendedName>
</protein>
<feature type="transmembrane region" description="Helical" evidence="1">
    <location>
        <begin position="30"/>
        <end position="50"/>
    </location>
</feature>
<keyword evidence="1" id="KW-1133">Transmembrane helix</keyword>
<feature type="domain" description="DUF7702" evidence="2">
    <location>
        <begin position="71"/>
        <end position="234"/>
    </location>
</feature>
<feature type="transmembrane region" description="Helical" evidence="1">
    <location>
        <begin position="70"/>
        <end position="89"/>
    </location>
</feature>
<feature type="transmembrane region" description="Helical" evidence="1">
    <location>
        <begin position="176"/>
        <end position="201"/>
    </location>
</feature>
<feature type="transmembrane region" description="Helical" evidence="1">
    <location>
        <begin position="249"/>
        <end position="272"/>
    </location>
</feature>
<comment type="caution">
    <text evidence="3">The sequence shown here is derived from an EMBL/GenBank/DDBJ whole genome shotgun (WGS) entry which is preliminary data.</text>
</comment>
<dbReference type="AlphaFoldDB" id="A0AAJ0F411"/>
<feature type="transmembrane region" description="Helical" evidence="1">
    <location>
        <begin position="101"/>
        <end position="121"/>
    </location>
</feature>